<accession>A0A544QNL5</accession>
<dbReference type="AlphaFoldDB" id="A0A544QNL5"/>
<dbReference type="OrthoDB" id="204416at2157"/>
<organism evidence="2 3">
    <name type="scientific">Halonotius roseus</name>
    <dbReference type="NCBI Taxonomy" id="2511997"/>
    <lineage>
        <taxon>Archaea</taxon>
        <taxon>Methanobacteriati</taxon>
        <taxon>Methanobacteriota</taxon>
        <taxon>Stenosarchaea group</taxon>
        <taxon>Halobacteria</taxon>
        <taxon>Halobacteriales</taxon>
        <taxon>Haloferacaceae</taxon>
        <taxon>Halonotius</taxon>
    </lineage>
</organism>
<dbReference type="RefSeq" id="WP_142443621.1">
    <property type="nucleotide sequence ID" value="NZ_SESI01000002.1"/>
</dbReference>
<reference evidence="2 3" key="1">
    <citation type="submission" date="2019-02" db="EMBL/GenBank/DDBJ databases">
        <title>Halonotius sp. a new haloqrchaeon isolated from saline water.</title>
        <authorList>
            <person name="Duran-Viseras A."/>
            <person name="Sanchez-Porro C."/>
            <person name="Ventosa A."/>
        </authorList>
    </citation>
    <scope>NUCLEOTIDE SEQUENCE [LARGE SCALE GENOMIC DNA]</scope>
    <source>
        <strain evidence="2 3">F9-27</strain>
    </source>
</reference>
<comment type="caution">
    <text evidence="2">The sequence shown here is derived from an EMBL/GenBank/DDBJ whole genome shotgun (WGS) entry which is preliminary data.</text>
</comment>
<evidence type="ECO:0000313" key="3">
    <source>
        <dbReference type="Proteomes" id="UP000315385"/>
    </source>
</evidence>
<name>A0A544QNL5_9EURY</name>
<sequence>MDGLSVDFDSDPRVTGEYVRQLPSDDGTLTLVGVVHDHPASSYRVRHVIERVDPAALALELPPISMPLFEQYAATDRTPPRFGGEMSAAIQAAESETTVGIDRPTGGFLRRLGRAVLRERPSWETVRNVVDNVIETTEHALRCRAAAAIGAYTAVRLDVDTPTPHDIDPTATAAEQARDEREQVRRSRSFMSAFRTASRSRAARLEDDAREAAMATRLAALRGDAIVAVVGIDHLDPLVERLDGNDSTEAT</sequence>
<evidence type="ECO:0000256" key="1">
    <source>
        <dbReference type="SAM" id="MobiDB-lite"/>
    </source>
</evidence>
<feature type="compositionally biased region" description="Basic and acidic residues" evidence="1">
    <location>
        <begin position="176"/>
        <end position="185"/>
    </location>
</feature>
<keyword evidence="3" id="KW-1185">Reference proteome</keyword>
<gene>
    <name evidence="2" type="ORF">EWF95_08445</name>
</gene>
<feature type="region of interest" description="Disordered" evidence="1">
    <location>
        <begin position="162"/>
        <end position="192"/>
    </location>
</feature>
<dbReference type="Proteomes" id="UP000315385">
    <property type="component" value="Unassembled WGS sequence"/>
</dbReference>
<proteinExistence type="predicted"/>
<dbReference type="EMBL" id="SESI01000002">
    <property type="protein sequence ID" value="TQQ80509.1"/>
    <property type="molecule type" value="Genomic_DNA"/>
</dbReference>
<protein>
    <submittedName>
        <fullName evidence="2">Uncharacterized protein</fullName>
    </submittedName>
</protein>
<evidence type="ECO:0000313" key="2">
    <source>
        <dbReference type="EMBL" id="TQQ80509.1"/>
    </source>
</evidence>